<feature type="region of interest" description="Disordered" evidence="1">
    <location>
        <begin position="13"/>
        <end position="70"/>
    </location>
</feature>
<dbReference type="GeneID" id="115626888"/>
<reference evidence="3" key="1">
    <citation type="submission" date="2025-08" db="UniProtKB">
        <authorList>
            <consortium name="RefSeq"/>
        </authorList>
    </citation>
    <scope>IDENTIFICATION</scope>
    <source>
        <strain evidence="3">11010-0011.00</strain>
        <tissue evidence="3">Whole body</tissue>
    </source>
</reference>
<accession>A0A6J2TQE8</accession>
<protein>
    <submittedName>
        <fullName evidence="3">Uncharacterized protein LOC115626888</fullName>
    </submittedName>
</protein>
<dbReference type="RefSeq" id="XP_030378259.1">
    <property type="nucleotide sequence ID" value="XM_030522399.1"/>
</dbReference>
<proteinExistence type="predicted"/>
<dbReference type="Proteomes" id="UP000504634">
    <property type="component" value="Unplaced"/>
</dbReference>
<keyword evidence="2" id="KW-1185">Reference proteome</keyword>
<gene>
    <name evidence="3" type="primary">LOC115626888</name>
</gene>
<evidence type="ECO:0000313" key="3">
    <source>
        <dbReference type="RefSeq" id="XP_030378259.1"/>
    </source>
</evidence>
<evidence type="ECO:0000313" key="2">
    <source>
        <dbReference type="Proteomes" id="UP000504634"/>
    </source>
</evidence>
<name>A0A6J2TQE8_DROLE</name>
<feature type="compositionally biased region" description="Pro residues" evidence="1">
    <location>
        <begin position="401"/>
        <end position="411"/>
    </location>
</feature>
<feature type="compositionally biased region" description="Polar residues" evidence="1">
    <location>
        <begin position="40"/>
        <end position="53"/>
    </location>
</feature>
<evidence type="ECO:0000256" key="1">
    <source>
        <dbReference type="SAM" id="MobiDB-lite"/>
    </source>
</evidence>
<organism evidence="2 3">
    <name type="scientific">Drosophila lebanonensis</name>
    <name type="common">Fruit fly</name>
    <name type="synonym">Scaptodrosophila lebanonensis</name>
    <dbReference type="NCBI Taxonomy" id="7225"/>
    <lineage>
        <taxon>Eukaryota</taxon>
        <taxon>Metazoa</taxon>
        <taxon>Ecdysozoa</taxon>
        <taxon>Arthropoda</taxon>
        <taxon>Hexapoda</taxon>
        <taxon>Insecta</taxon>
        <taxon>Pterygota</taxon>
        <taxon>Neoptera</taxon>
        <taxon>Endopterygota</taxon>
        <taxon>Diptera</taxon>
        <taxon>Brachycera</taxon>
        <taxon>Muscomorpha</taxon>
        <taxon>Ephydroidea</taxon>
        <taxon>Drosophilidae</taxon>
        <taxon>Scaptodrosophila</taxon>
    </lineage>
</organism>
<sequence>MSWMQVGSRAFFAGSSNTQRGRDETAGSKPAVSGARRQHTTATIGSGNGSQIRNDLAGQRGGQPSRIQPPKIQTHNVHQQNVPQPIAPKSVVKQQQSQLKPEDLNERDCMVLSNPTVNDLMKIIHNASTTRDLKRVIILGGTTATNTQHAESPEPQKEVPLQNTLTREEFDRIDTDRIAISRKHKQHQQMAKCRCQKTTHRCRIIDKPRLRRVFLRGYPIFYNMQPHSSEITLNGTIGDAVDYLLPLEVSNEATQLLMMSPEGVPKLVLDSKATKKLLDKEKAEAEPVALPRVLDGGLEHQMAMLNALYDRSPLLSRSGSSHSFTHEDISSYLKEAKKVPLPETSDSLEEDETSKKVCAHLNAARGCGICSCEMCTNAAMALSVSSAKRMVDEAVRAAVQPAPPQAPPAAPAPSAASVASAKPVKSTIAPSPSAEPKNTRSHYIINLAHMLLVIACLRGII</sequence>
<dbReference type="AlphaFoldDB" id="A0A6J2TQE8"/>
<feature type="region of interest" description="Disordered" evidence="1">
    <location>
        <begin position="398"/>
        <end position="417"/>
    </location>
</feature>